<accession>A0A8T1NHP1</accession>
<comment type="caution">
    <text evidence="1">The sequence shown here is derived from an EMBL/GenBank/DDBJ whole genome shotgun (WGS) entry which is preliminary data.</text>
</comment>
<name>A0A8T1NHP1_CARIL</name>
<dbReference type="EMBL" id="CM031821">
    <property type="protein sequence ID" value="KAG6631376.1"/>
    <property type="molecule type" value="Genomic_DNA"/>
</dbReference>
<reference evidence="1" key="1">
    <citation type="submission" date="2020-12" db="EMBL/GenBank/DDBJ databases">
        <title>WGS assembly of Carya illinoinensis cv. Pawnee.</title>
        <authorList>
            <person name="Platts A."/>
            <person name="Shu S."/>
            <person name="Wright S."/>
            <person name="Barry K."/>
            <person name="Edger P."/>
            <person name="Pires J.C."/>
            <person name="Schmutz J."/>
        </authorList>
    </citation>
    <scope>NUCLEOTIDE SEQUENCE</scope>
    <source>
        <tissue evidence="1">Leaf</tissue>
    </source>
</reference>
<evidence type="ECO:0000313" key="1">
    <source>
        <dbReference type="EMBL" id="KAG6631376.1"/>
    </source>
</evidence>
<keyword evidence="2" id="KW-1185">Reference proteome</keyword>
<protein>
    <submittedName>
        <fullName evidence="1">Uncharacterized protein</fullName>
    </submittedName>
</protein>
<sequence>MARMVLQSLFPANATLQFDVELLSWTSIKGLVLRTYVRMVGYLRKFSRKDRNGRIQRTLMKCLLIKSY</sequence>
<evidence type="ECO:0000313" key="2">
    <source>
        <dbReference type="Proteomes" id="UP000811609"/>
    </source>
</evidence>
<organism evidence="1 2">
    <name type="scientific">Carya illinoinensis</name>
    <name type="common">Pecan</name>
    <dbReference type="NCBI Taxonomy" id="32201"/>
    <lineage>
        <taxon>Eukaryota</taxon>
        <taxon>Viridiplantae</taxon>
        <taxon>Streptophyta</taxon>
        <taxon>Embryophyta</taxon>
        <taxon>Tracheophyta</taxon>
        <taxon>Spermatophyta</taxon>
        <taxon>Magnoliopsida</taxon>
        <taxon>eudicotyledons</taxon>
        <taxon>Gunneridae</taxon>
        <taxon>Pentapetalae</taxon>
        <taxon>rosids</taxon>
        <taxon>fabids</taxon>
        <taxon>Fagales</taxon>
        <taxon>Juglandaceae</taxon>
        <taxon>Carya</taxon>
    </lineage>
</organism>
<proteinExistence type="predicted"/>
<dbReference type="AlphaFoldDB" id="A0A8T1NHP1"/>
<gene>
    <name evidence="1" type="ORF">CIPAW_13G088200</name>
</gene>
<dbReference type="Proteomes" id="UP000811609">
    <property type="component" value="Chromosome 13"/>
</dbReference>